<accession>A0AAN9YVD1</accession>
<dbReference type="Proteomes" id="UP001320420">
    <property type="component" value="Unassembled WGS sequence"/>
</dbReference>
<evidence type="ECO:0000313" key="8">
    <source>
        <dbReference type="EMBL" id="KAK7756017.1"/>
    </source>
</evidence>
<proteinExistence type="inferred from homology"/>
<sequence length="526" mass="59653">MSWLSLSNFVALGLAYILWKVLYQIVYYRYFHPLSIFPGPFWGSVTRLWLTYHNIKADECEVLQALHRKYGPVIRITPALLHVNDATKLPVIYHRFADKSKHYITGSFGKTESVFNVQDHKTHAAYRRVAANPYSFTNIKRMEPLVDLNIRRWIERLGAQFAGTGEEFDFAPWPVYLAWDVVSEVGFGASFGFVEQGRDLDGLIQNLHNGLTPFGVLSRLYPLTNALKNTWIGEKYLVAKPEDNSGMGVIMRFRDRLVTPRYRDYHNHEAGKTTTTAAAATTTTPAIVKDRIDFVQNFLEARDEEGQPLSLDTIKAEILLILLAGADTTGTGFQGLLRNIMRDGAVYDKVMAEIDAATRAGQLSAIAQYEEVLEHCPYYVACVRETLRLDPPAPNIFPRLVGKDGLDLYGKFAPAGTEVTCNAWLVQRDPALYGPDADVFRPERWLADADRAREYAKYSLGFGYGARVCLGKDLAHMELFKAPLEFLRAFRPRARNPREPARYVYRGGIAYFEDMWITIDRRAPVA</sequence>
<comment type="similarity">
    <text evidence="6">Belongs to the cytochrome P450 family.</text>
</comment>
<dbReference type="InterPro" id="IPR002401">
    <property type="entry name" value="Cyt_P450_E_grp-I"/>
</dbReference>
<dbReference type="AlphaFoldDB" id="A0AAN9YVD1"/>
<keyword evidence="7" id="KW-0812">Transmembrane</keyword>
<evidence type="ECO:0000256" key="3">
    <source>
        <dbReference type="ARBA" id="ARBA00022723"/>
    </source>
</evidence>
<dbReference type="InterPro" id="IPR017972">
    <property type="entry name" value="Cyt_P450_CS"/>
</dbReference>
<reference evidence="8 9" key="1">
    <citation type="submission" date="2024-02" db="EMBL/GenBank/DDBJ databases">
        <title>De novo assembly and annotation of 12 fungi associated with fruit tree decline syndrome in Ontario, Canada.</title>
        <authorList>
            <person name="Sulman M."/>
            <person name="Ellouze W."/>
            <person name="Ilyukhin E."/>
        </authorList>
    </citation>
    <scope>NUCLEOTIDE SEQUENCE [LARGE SCALE GENOMIC DNA]</scope>
    <source>
        <strain evidence="8 9">M11/M66-122</strain>
    </source>
</reference>
<comment type="cofactor">
    <cofactor evidence="1 5">
        <name>heme</name>
        <dbReference type="ChEBI" id="CHEBI:30413"/>
    </cofactor>
</comment>
<gene>
    <name evidence="8" type="ORF">SLS62_001960</name>
</gene>
<dbReference type="Gene3D" id="1.10.630.10">
    <property type="entry name" value="Cytochrome P450"/>
    <property type="match status" value="1"/>
</dbReference>
<dbReference type="Pfam" id="PF00067">
    <property type="entry name" value="p450"/>
    <property type="match status" value="1"/>
</dbReference>
<keyword evidence="7" id="KW-1133">Transmembrane helix</keyword>
<dbReference type="PANTHER" id="PTHR24305">
    <property type="entry name" value="CYTOCHROME P450"/>
    <property type="match status" value="1"/>
</dbReference>
<dbReference type="PRINTS" id="PR00463">
    <property type="entry name" value="EP450I"/>
</dbReference>
<evidence type="ECO:0000256" key="1">
    <source>
        <dbReference type="ARBA" id="ARBA00001971"/>
    </source>
</evidence>
<dbReference type="PANTHER" id="PTHR24305:SF85">
    <property type="entry name" value="P450, PUTATIVE (EUROFUNG)-RELATED"/>
    <property type="match status" value="1"/>
</dbReference>
<evidence type="ECO:0000256" key="2">
    <source>
        <dbReference type="ARBA" id="ARBA00022617"/>
    </source>
</evidence>
<keyword evidence="7" id="KW-0472">Membrane</keyword>
<dbReference type="GO" id="GO:0004497">
    <property type="term" value="F:monooxygenase activity"/>
    <property type="evidence" value="ECO:0007669"/>
    <property type="project" value="UniProtKB-KW"/>
</dbReference>
<dbReference type="GO" id="GO:0016705">
    <property type="term" value="F:oxidoreductase activity, acting on paired donors, with incorporation or reduction of molecular oxygen"/>
    <property type="evidence" value="ECO:0007669"/>
    <property type="project" value="InterPro"/>
</dbReference>
<evidence type="ECO:0008006" key="10">
    <source>
        <dbReference type="Google" id="ProtNLM"/>
    </source>
</evidence>
<feature type="transmembrane region" description="Helical" evidence="7">
    <location>
        <begin position="6"/>
        <end position="28"/>
    </location>
</feature>
<dbReference type="PRINTS" id="PR00385">
    <property type="entry name" value="P450"/>
</dbReference>
<dbReference type="InterPro" id="IPR050121">
    <property type="entry name" value="Cytochrome_P450_monoxygenase"/>
</dbReference>
<evidence type="ECO:0000256" key="7">
    <source>
        <dbReference type="SAM" id="Phobius"/>
    </source>
</evidence>
<keyword evidence="9" id="KW-1185">Reference proteome</keyword>
<evidence type="ECO:0000256" key="4">
    <source>
        <dbReference type="ARBA" id="ARBA00023004"/>
    </source>
</evidence>
<evidence type="ECO:0000256" key="6">
    <source>
        <dbReference type="RuleBase" id="RU000461"/>
    </source>
</evidence>
<keyword evidence="4 5" id="KW-0408">Iron</keyword>
<dbReference type="SUPFAM" id="SSF48264">
    <property type="entry name" value="Cytochrome P450"/>
    <property type="match status" value="1"/>
</dbReference>
<dbReference type="EMBL" id="JAKJXP020000009">
    <property type="protein sequence ID" value="KAK7756017.1"/>
    <property type="molecule type" value="Genomic_DNA"/>
</dbReference>
<keyword evidence="2 5" id="KW-0349">Heme</keyword>
<dbReference type="PROSITE" id="PS00086">
    <property type="entry name" value="CYTOCHROME_P450"/>
    <property type="match status" value="1"/>
</dbReference>
<protein>
    <recommendedName>
        <fullName evidence="10">Cytochrome P450 monooxygenase</fullName>
    </recommendedName>
</protein>
<feature type="binding site" description="axial binding residue" evidence="5">
    <location>
        <position position="469"/>
    </location>
    <ligand>
        <name>heme</name>
        <dbReference type="ChEBI" id="CHEBI:30413"/>
    </ligand>
    <ligandPart>
        <name>Fe</name>
        <dbReference type="ChEBI" id="CHEBI:18248"/>
    </ligandPart>
</feature>
<keyword evidence="6" id="KW-0560">Oxidoreductase</keyword>
<organism evidence="8 9">
    <name type="scientific">Diatrype stigma</name>
    <dbReference type="NCBI Taxonomy" id="117547"/>
    <lineage>
        <taxon>Eukaryota</taxon>
        <taxon>Fungi</taxon>
        <taxon>Dikarya</taxon>
        <taxon>Ascomycota</taxon>
        <taxon>Pezizomycotina</taxon>
        <taxon>Sordariomycetes</taxon>
        <taxon>Xylariomycetidae</taxon>
        <taxon>Xylariales</taxon>
        <taxon>Diatrypaceae</taxon>
        <taxon>Diatrype</taxon>
    </lineage>
</organism>
<keyword evidence="6" id="KW-0503">Monooxygenase</keyword>
<dbReference type="GO" id="GO:0005506">
    <property type="term" value="F:iron ion binding"/>
    <property type="evidence" value="ECO:0007669"/>
    <property type="project" value="InterPro"/>
</dbReference>
<evidence type="ECO:0000256" key="5">
    <source>
        <dbReference type="PIRSR" id="PIRSR602401-1"/>
    </source>
</evidence>
<dbReference type="InterPro" id="IPR036396">
    <property type="entry name" value="Cyt_P450_sf"/>
</dbReference>
<dbReference type="GO" id="GO:0020037">
    <property type="term" value="F:heme binding"/>
    <property type="evidence" value="ECO:0007669"/>
    <property type="project" value="InterPro"/>
</dbReference>
<name>A0AAN9YVD1_9PEZI</name>
<comment type="caution">
    <text evidence="8">The sequence shown here is derived from an EMBL/GenBank/DDBJ whole genome shotgun (WGS) entry which is preliminary data.</text>
</comment>
<evidence type="ECO:0000313" key="9">
    <source>
        <dbReference type="Proteomes" id="UP001320420"/>
    </source>
</evidence>
<keyword evidence="3 5" id="KW-0479">Metal-binding</keyword>
<dbReference type="InterPro" id="IPR001128">
    <property type="entry name" value="Cyt_P450"/>
</dbReference>